<proteinExistence type="inferred from homology"/>
<dbReference type="PANTHER" id="PTHR46188">
    <property type="entry name" value="BOLA-LIKE PROTEIN 3"/>
    <property type="match status" value="1"/>
</dbReference>
<dbReference type="GO" id="GO:0000122">
    <property type="term" value="P:negative regulation of transcription by RNA polymerase II"/>
    <property type="evidence" value="ECO:0007669"/>
    <property type="project" value="EnsemblFungi"/>
</dbReference>
<dbReference type="InParanoid" id="G8JMY2"/>
<dbReference type="GO" id="GO:0005759">
    <property type="term" value="C:mitochondrial matrix"/>
    <property type="evidence" value="ECO:0007669"/>
    <property type="project" value="TreeGrafter"/>
</dbReference>
<evidence type="ECO:0000256" key="2">
    <source>
        <dbReference type="RuleBase" id="RU003860"/>
    </source>
</evidence>
<evidence type="ECO:0000256" key="1">
    <source>
        <dbReference type="ARBA" id="ARBA00005578"/>
    </source>
</evidence>
<dbReference type="GO" id="GO:1990229">
    <property type="term" value="C:iron-sulfur cluster assembly complex"/>
    <property type="evidence" value="ECO:0007669"/>
    <property type="project" value="EnsemblFungi"/>
</dbReference>
<dbReference type="Pfam" id="PF01722">
    <property type="entry name" value="BolA"/>
    <property type="match status" value="1"/>
</dbReference>
<reference evidence="4" key="1">
    <citation type="journal article" date="2012" name="G3 (Bethesda)">
        <title>Pichia sorbitophila, an interspecies yeast hybrid reveals early steps of genome resolution following polyploidization.</title>
        <authorList>
            <person name="Leh Louis V."/>
            <person name="Despons L."/>
            <person name="Friedrich A."/>
            <person name="Martin T."/>
            <person name="Durrens P."/>
            <person name="Casaregola S."/>
            <person name="Neuveglise C."/>
            <person name="Fairhead C."/>
            <person name="Marck C."/>
            <person name="Cruz J.A."/>
            <person name="Straub M.L."/>
            <person name="Kugler V."/>
            <person name="Sacerdot C."/>
            <person name="Uzunov Z."/>
            <person name="Thierry A."/>
            <person name="Weiss S."/>
            <person name="Bleykasten C."/>
            <person name="De Montigny J."/>
            <person name="Jacques N."/>
            <person name="Jung P."/>
            <person name="Lemaire M."/>
            <person name="Mallet S."/>
            <person name="Morel G."/>
            <person name="Richard G.F."/>
            <person name="Sarkar A."/>
            <person name="Savel G."/>
            <person name="Schacherer J."/>
            <person name="Seret M.L."/>
            <person name="Talla E."/>
            <person name="Samson G."/>
            <person name="Jubin C."/>
            <person name="Poulain J."/>
            <person name="Vacherie B."/>
            <person name="Barbe V."/>
            <person name="Pelletier E."/>
            <person name="Sherman D.J."/>
            <person name="Westhof E."/>
            <person name="Weissenbach J."/>
            <person name="Baret P.V."/>
            <person name="Wincker P."/>
            <person name="Gaillardin C."/>
            <person name="Dujon B."/>
            <person name="Souciet J.L."/>
        </authorList>
    </citation>
    <scope>NUCLEOTIDE SEQUENCE [LARGE SCALE GENOMIC DNA]</scope>
    <source>
        <strain evidence="4">CBS 270.75 / DBVPG 7215 / KCTC 17166 / NRRL Y-17582</strain>
    </source>
</reference>
<dbReference type="GO" id="GO:0045944">
    <property type="term" value="P:positive regulation of transcription by RNA polymerase II"/>
    <property type="evidence" value="ECO:0007669"/>
    <property type="project" value="EnsemblFungi"/>
</dbReference>
<dbReference type="eggNOG" id="KOG3348">
    <property type="taxonomic scope" value="Eukaryota"/>
</dbReference>
<dbReference type="GO" id="GO:0005634">
    <property type="term" value="C:nucleus"/>
    <property type="evidence" value="ECO:0007669"/>
    <property type="project" value="EnsemblFungi"/>
</dbReference>
<dbReference type="HOGENOM" id="CLU_109462_4_0_1"/>
<gene>
    <name evidence="3" type="ordered locus">Ecym_1198</name>
</gene>
<dbReference type="GO" id="GO:0006879">
    <property type="term" value="P:intracellular iron ion homeostasis"/>
    <property type="evidence" value="ECO:0007669"/>
    <property type="project" value="EnsemblFungi"/>
</dbReference>
<dbReference type="EMBL" id="CP002497">
    <property type="protein sequence ID" value="AET37446.1"/>
    <property type="molecule type" value="Genomic_DNA"/>
</dbReference>
<keyword evidence="4" id="KW-1185">Reference proteome</keyword>
<evidence type="ECO:0000313" key="4">
    <source>
        <dbReference type="Proteomes" id="UP000006790"/>
    </source>
</evidence>
<accession>G8JMY2</accession>
<dbReference type="InterPro" id="IPR052275">
    <property type="entry name" value="Mt_Fe-S_assembly_factor"/>
</dbReference>
<dbReference type="OMA" id="VHAFSQK"/>
<dbReference type="KEGG" id="erc:Ecym_1198"/>
<dbReference type="GeneID" id="11471363"/>
<dbReference type="Proteomes" id="UP000006790">
    <property type="component" value="Chromosome 1"/>
</dbReference>
<sequence>MVSEQDLSNKLAEEIPELYQTIVTDASAGCGQSYDVVVVSDVFKGKSKLQRCRMVNKLLAAEIAQLHAFGLKCYTVQEFSEFTL</sequence>
<dbReference type="Gene3D" id="3.30.300.90">
    <property type="entry name" value="BolA-like"/>
    <property type="match status" value="1"/>
</dbReference>
<dbReference type="SUPFAM" id="SSF82657">
    <property type="entry name" value="BolA-like"/>
    <property type="match status" value="1"/>
</dbReference>
<protein>
    <recommendedName>
        <fullName evidence="5">Bola-like protein</fullName>
    </recommendedName>
</protein>
<dbReference type="InterPro" id="IPR036065">
    <property type="entry name" value="BolA-like_sf"/>
</dbReference>
<name>G8JMY2_ERECY</name>
<dbReference type="STRING" id="931890.G8JMY2"/>
<dbReference type="InterPro" id="IPR002634">
    <property type="entry name" value="BolA"/>
</dbReference>
<comment type="similarity">
    <text evidence="1 2">Belongs to the BolA/IbaG family.</text>
</comment>
<dbReference type="RefSeq" id="XP_003644263.1">
    <property type="nucleotide sequence ID" value="XM_003644215.1"/>
</dbReference>
<organism evidence="3 4">
    <name type="scientific">Eremothecium cymbalariae (strain CBS 270.75 / DBVPG 7215 / KCTC 17166 / NRRL Y-17582)</name>
    <name type="common">Yeast</name>
    <dbReference type="NCBI Taxonomy" id="931890"/>
    <lineage>
        <taxon>Eukaryota</taxon>
        <taxon>Fungi</taxon>
        <taxon>Dikarya</taxon>
        <taxon>Ascomycota</taxon>
        <taxon>Saccharomycotina</taxon>
        <taxon>Saccharomycetes</taxon>
        <taxon>Saccharomycetales</taxon>
        <taxon>Saccharomycetaceae</taxon>
        <taxon>Eremothecium</taxon>
    </lineage>
</organism>
<dbReference type="GO" id="GO:0051537">
    <property type="term" value="F:2 iron, 2 sulfur cluster binding"/>
    <property type="evidence" value="ECO:0007669"/>
    <property type="project" value="EnsemblFungi"/>
</dbReference>
<dbReference type="PIRSF" id="PIRSF003113">
    <property type="entry name" value="BolA"/>
    <property type="match status" value="1"/>
</dbReference>
<evidence type="ECO:0000313" key="3">
    <source>
        <dbReference type="EMBL" id="AET37446.1"/>
    </source>
</evidence>
<evidence type="ECO:0008006" key="5">
    <source>
        <dbReference type="Google" id="ProtNLM"/>
    </source>
</evidence>
<dbReference type="GO" id="GO:0071281">
    <property type="term" value="P:cellular response to iron ion"/>
    <property type="evidence" value="ECO:0007669"/>
    <property type="project" value="EnsemblFungi"/>
</dbReference>
<dbReference type="AlphaFoldDB" id="G8JMY2"/>
<dbReference type="GO" id="GO:0005829">
    <property type="term" value="C:cytosol"/>
    <property type="evidence" value="ECO:0007669"/>
    <property type="project" value="EnsemblFungi"/>
</dbReference>
<dbReference type="PANTHER" id="PTHR46188:SF1">
    <property type="entry name" value="BOLA-LIKE PROTEIN 3"/>
    <property type="match status" value="1"/>
</dbReference>
<dbReference type="FunCoup" id="G8JMY2">
    <property type="interactions" value="284"/>
</dbReference>
<dbReference type="OrthoDB" id="4983at2759"/>